<dbReference type="Proteomes" id="UP000237000">
    <property type="component" value="Unassembled WGS sequence"/>
</dbReference>
<dbReference type="AlphaFoldDB" id="A0A2P5F6F4"/>
<sequence>MNEDCARGPNPTGTVWEPKKKSQHGYSVASRSKRYDPIYDLDFEGEGFSSDSENQVYIGEIGEYEEEMALELEKKNSNREVPTAVKENLAVHEDENSKCKGK</sequence>
<protein>
    <submittedName>
        <fullName evidence="2">Uncharacterized protein</fullName>
    </submittedName>
</protein>
<evidence type="ECO:0000313" key="2">
    <source>
        <dbReference type="EMBL" id="PON93378.1"/>
    </source>
</evidence>
<gene>
    <name evidence="2" type="ORF">TorRG33x02_109490</name>
</gene>
<comment type="caution">
    <text evidence="2">The sequence shown here is derived from an EMBL/GenBank/DDBJ whole genome shotgun (WGS) entry which is preliminary data.</text>
</comment>
<reference evidence="3" key="1">
    <citation type="submission" date="2016-06" db="EMBL/GenBank/DDBJ databases">
        <title>Parallel loss of symbiosis genes in relatives of nitrogen-fixing non-legume Parasponia.</title>
        <authorList>
            <person name="Van Velzen R."/>
            <person name="Holmer R."/>
            <person name="Bu F."/>
            <person name="Rutten L."/>
            <person name="Van Zeijl A."/>
            <person name="Liu W."/>
            <person name="Santuari L."/>
            <person name="Cao Q."/>
            <person name="Sharma T."/>
            <person name="Shen D."/>
            <person name="Roswanjaya Y."/>
            <person name="Wardhani T."/>
            <person name="Kalhor M.S."/>
            <person name="Jansen J."/>
            <person name="Van den Hoogen J."/>
            <person name="Gungor B."/>
            <person name="Hartog M."/>
            <person name="Hontelez J."/>
            <person name="Verver J."/>
            <person name="Yang W.-C."/>
            <person name="Schijlen E."/>
            <person name="Repin R."/>
            <person name="Schilthuizen M."/>
            <person name="Schranz E."/>
            <person name="Heidstra R."/>
            <person name="Miyata K."/>
            <person name="Fedorova E."/>
            <person name="Kohlen W."/>
            <person name="Bisseling T."/>
            <person name="Smit S."/>
            <person name="Geurts R."/>
        </authorList>
    </citation>
    <scope>NUCLEOTIDE SEQUENCE [LARGE SCALE GENOMIC DNA]</scope>
    <source>
        <strain evidence="3">cv. RG33-2</strain>
    </source>
</reference>
<feature type="region of interest" description="Disordered" evidence="1">
    <location>
        <begin position="1"/>
        <end position="31"/>
    </location>
</feature>
<evidence type="ECO:0000256" key="1">
    <source>
        <dbReference type="SAM" id="MobiDB-lite"/>
    </source>
</evidence>
<accession>A0A2P5F6F4</accession>
<organism evidence="2 3">
    <name type="scientific">Trema orientale</name>
    <name type="common">Charcoal tree</name>
    <name type="synonym">Celtis orientalis</name>
    <dbReference type="NCBI Taxonomy" id="63057"/>
    <lineage>
        <taxon>Eukaryota</taxon>
        <taxon>Viridiplantae</taxon>
        <taxon>Streptophyta</taxon>
        <taxon>Embryophyta</taxon>
        <taxon>Tracheophyta</taxon>
        <taxon>Spermatophyta</taxon>
        <taxon>Magnoliopsida</taxon>
        <taxon>eudicotyledons</taxon>
        <taxon>Gunneridae</taxon>
        <taxon>Pentapetalae</taxon>
        <taxon>rosids</taxon>
        <taxon>fabids</taxon>
        <taxon>Rosales</taxon>
        <taxon>Cannabaceae</taxon>
        <taxon>Trema</taxon>
    </lineage>
</organism>
<keyword evidence="3" id="KW-1185">Reference proteome</keyword>
<dbReference type="InParanoid" id="A0A2P5F6F4"/>
<proteinExistence type="predicted"/>
<evidence type="ECO:0000313" key="3">
    <source>
        <dbReference type="Proteomes" id="UP000237000"/>
    </source>
</evidence>
<dbReference type="EMBL" id="JXTC01000059">
    <property type="protein sequence ID" value="PON93378.1"/>
    <property type="molecule type" value="Genomic_DNA"/>
</dbReference>
<name>A0A2P5F6F4_TREOI</name>